<evidence type="ECO:0000313" key="3">
    <source>
        <dbReference type="Proteomes" id="UP000252884"/>
    </source>
</evidence>
<accession>A0A368Y7S9</accession>
<protein>
    <submittedName>
        <fullName evidence="2">Acetyltransferase (GNAT) family protein</fullName>
    </submittedName>
</protein>
<dbReference type="OrthoDB" id="4016818at2"/>
<dbReference type="EMBL" id="QPJK01000001">
    <property type="protein sequence ID" value="RCW75749.1"/>
    <property type="molecule type" value="Genomic_DNA"/>
</dbReference>
<dbReference type="CDD" id="cd04301">
    <property type="entry name" value="NAT_SF"/>
    <property type="match status" value="1"/>
</dbReference>
<dbReference type="PROSITE" id="PS51186">
    <property type="entry name" value="GNAT"/>
    <property type="match status" value="1"/>
</dbReference>
<dbReference type="GO" id="GO:0016747">
    <property type="term" value="F:acyltransferase activity, transferring groups other than amino-acyl groups"/>
    <property type="evidence" value="ECO:0007669"/>
    <property type="project" value="InterPro"/>
</dbReference>
<feature type="domain" description="N-acetyltransferase" evidence="1">
    <location>
        <begin position="30"/>
        <end position="164"/>
    </location>
</feature>
<reference evidence="2 3" key="1">
    <citation type="submission" date="2018-07" db="EMBL/GenBank/DDBJ databases">
        <title>Genomic Encyclopedia of Type Strains, Phase IV (KMG-IV): sequencing the most valuable type-strain genomes for metagenomic binning, comparative biology and taxonomic classification.</title>
        <authorList>
            <person name="Goeker M."/>
        </authorList>
    </citation>
    <scope>NUCLEOTIDE SEQUENCE [LARGE SCALE GENOMIC DNA]</scope>
    <source>
        <strain evidence="2 3">DSM 21634</strain>
    </source>
</reference>
<keyword evidence="3" id="KW-1185">Reference proteome</keyword>
<evidence type="ECO:0000259" key="1">
    <source>
        <dbReference type="PROSITE" id="PS51186"/>
    </source>
</evidence>
<dbReference type="SUPFAM" id="SSF55729">
    <property type="entry name" value="Acyl-CoA N-acyltransferases (Nat)"/>
    <property type="match status" value="1"/>
</dbReference>
<name>A0A368Y7S9_9BURK</name>
<dbReference type="Proteomes" id="UP000252884">
    <property type="component" value="Unassembled WGS sequence"/>
</dbReference>
<keyword evidence="2" id="KW-0808">Transferase</keyword>
<dbReference type="Pfam" id="PF00583">
    <property type="entry name" value="Acetyltransf_1"/>
    <property type="match status" value="1"/>
</dbReference>
<dbReference type="InterPro" id="IPR016181">
    <property type="entry name" value="Acyl_CoA_acyltransferase"/>
</dbReference>
<dbReference type="Gene3D" id="3.40.630.30">
    <property type="match status" value="1"/>
</dbReference>
<evidence type="ECO:0000313" key="2">
    <source>
        <dbReference type="EMBL" id="RCW75749.1"/>
    </source>
</evidence>
<dbReference type="InterPro" id="IPR000182">
    <property type="entry name" value="GNAT_dom"/>
</dbReference>
<comment type="caution">
    <text evidence="2">The sequence shown here is derived from an EMBL/GenBank/DDBJ whole genome shotgun (WGS) entry which is preliminary data.</text>
</comment>
<gene>
    <name evidence="2" type="ORF">DES41_101344</name>
</gene>
<proteinExistence type="predicted"/>
<sequence>MQECTSVDDHTMDMLIALHAAPAVPALLALAVRKPLAPEHNLVTAWIAHHFSPAWASEARAALANRPLTLFIATRGNPAELLGFCAYDATARGFVGPIGVRDTARRSGIGAALLLACLHDMRAMGYGYAIAGAVGAPEFFRQVAGAMEIPNSTPGIYAGMLRAP</sequence>
<organism evidence="2 3">
    <name type="scientific">Pseudorhodoferax soli</name>
    <dbReference type="NCBI Taxonomy" id="545864"/>
    <lineage>
        <taxon>Bacteria</taxon>
        <taxon>Pseudomonadati</taxon>
        <taxon>Pseudomonadota</taxon>
        <taxon>Betaproteobacteria</taxon>
        <taxon>Burkholderiales</taxon>
        <taxon>Comamonadaceae</taxon>
    </lineage>
</organism>
<dbReference type="AlphaFoldDB" id="A0A368Y7S9"/>